<keyword evidence="10" id="KW-0206">Cytoskeleton</keyword>
<evidence type="ECO:0000256" key="5">
    <source>
        <dbReference type="ARBA" id="ARBA00022490"/>
    </source>
</evidence>
<evidence type="ECO:0000256" key="4">
    <source>
        <dbReference type="ARBA" id="ARBA00022454"/>
    </source>
</evidence>
<comment type="similarity">
    <text evidence="3">Belongs to the SKA2 family.</text>
</comment>
<feature type="coiled-coil region" evidence="14">
    <location>
        <begin position="5"/>
        <end position="93"/>
    </location>
</feature>
<evidence type="ECO:0000256" key="12">
    <source>
        <dbReference type="ARBA" id="ARBA00023328"/>
    </source>
</evidence>
<evidence type="ECO:0000256" key="3">
    <source>
        <dbReference type="ARBA" id="ARBA00010684"/>
    </source>
</evidence>
<keyword evidence="4" id="KW-0158">Chromosome</keyword>
<keyword evidence="5" id="KW-0963">Cytoplasm</keyword>
<keyword evidence="12" id="KW-0137">Centromere</keyword>
<evidence type="ECO:0000256" key="7">
    <source>
        <dbReference type="ARBA" id="ARBA00022701"/>
    </source>
</evidence>
<feature type="domain" description="Ska2 N-terminal" evidence="15">
    <location>
        <begin position="2"/>
        <end position="94"/>
    </location>
</feature>
<dbReference type="RefSeq" id="XP_022247902.1">
    <property type="nucleotide sequence ID" value="XM_022392194.1"/>
</dbReference>
<dbReference type="Gene3D" id="6.10.250.1380">
    <property type="match status" value="1"/>
</dbReference>
<keyword evidence="8" id="KW-0498">Mitosis</keyword>
<dbReference type="Pfam" id="PF16740">
    <property type="entry name" value="SKA2"/>
    <property type="match status" value="1"/>
</dbReference>
<dbReference type="Proteomes" id="UP000694941">
    <property type="component" value="Unplaced"/>
</dbReference>
<evidence type="ECO:0000256" key="6">
    <source>
        <dbReference type="ARBA" id="ARBA00022618"/>
    </source>
</evidence>
<sequence length="103" mass="12028">MEATVEKLEALFNKAESDLNFIECKLENELAQITDNREPNPVKMIHNIQEIKKEFSTLVKEIHETEKKQKEAIENLQDHLKSVCEKLEIVQQKSIVDEVHKKS</sequence>
<keyword evidence="7" id="KW-0493">Microtubule</keyword>
<name>A0ABM1SW96_LIMPO</name>
<keyword evidence="11" id="KW-0131">Cell cycle</keyword>
<accession>A0ABM1SW96</accession>
<gene>
    <name evidence="17" type="primary">LOC106464471</name>
</gene>
<keyword evidence="6" id="KW-0132">Cell division</keyword>
<dbReference type="PANTHER" id="PTHR32017:SF3">
    <property type="entry name" value="SPINDLE AND KINETOCHORE-ASSOCIATED PROTEIN 2"/>
    <property type="match status" value="1"/>
</dbReference>
<keyword evidence="14" id="KW-0175">Coiled coil</keyword>
<evidence type="ECO:0000313" key="16">
    <source>
        <dbReference type="Proteomes" id="UP000694941"/>
    </source>
</evidence>
<keyword evidence="16" id="KW-1185">Reference proteome</keyword>
<evidence type="ECO:0000256" key="2">
    <source>
        <dbReference type="ARBA" id="ARBA00004629"/>
    </source>
</evidence>
<evidence type="ECO:0000256" key="1">
    <source>
        <dbReference type="ARBA" id="ARBA00004186"/>
    </source>
</evidence>
<organism evidence="16 17">
    <name type="scientific">Limulus polyphemus</name>
    <name type="common">Atlantic horseshoe crab</name>
    <dbReference type="NCBI Taxonomy" id="6850"/>
    <lineage>
        <taxon>Eukaryota</taxon>
        <taxon>Metazoa</taxon>
        <taxon>Ecdysozoa</taxon>
        <taxon>Arthropoda</taxon>
        <taxon>Chelicerata</taxon>
        <taxon>Merostomata</taxon>
        <taxon>Xiphosura</taxon>
        <taxon>Limulidae</taxon>
        <taxon>Limulus</taxon>
    </lineage>
</organism>
<keyword evidence="9" id="KW-0995">Kinetochore</keyword>
<evidence type="ECO:0000256" key="13">
    <source>
        <dbReference type="ARBA" id="ARBA00029651"/>
    </source>
</evidence>
<reference evidence="17" key="1">
    <citation type="submission" date="2025-08" db="UniProtKB">
        <authorList>
            <consortium name="RefSeq"/>
        </authorList>
    </citation>
    <scope>IDENTIFICATION</scope>
    <source>
        <tissue evidence="17">Muscle</tissue>
    </source>
</reference>
<protein>
    <recommendedName>
        <fullName evidence="13">Protein FAM33A</fullName>
    </recommendedName>
</protein>
<evidence type="ECO:0000256" key="8">
    <source>
        <dbReference type="ARBA" id="ARBA00022776"/>
    </source>
</evidence>
<dbReference type="PANTHER" id="PTHR32017">
    <property type="entry name" value="SPINDLE AND KINETOCHORE-ASSOCIATED PROTEIN 2"/>
    <property type="match status" value="1"/>
</dbReference>
<comment type="subcellular location">
    <subcellularLocation>
        <location evidence="2">Chromosome</location>
        <location evidence="2">Centromere</location>
        <location evidence="2">Kinetochore</location>
    </subcellularLocation>
    <subcellularLocation>
        <location evidence="1">Cytoplasm</location>
        <location evidence="1">Cytoskeleton</location>
        <location evidence="1">Spindle</location>
    </subcellularLocation>
</comment>
<evidence type="ECO:0000256" key="11">
    <source>
        <dbReference type="ARBA" id="ARBA00023306"/>
    </source>
</evidence>
<dbReference type="InterPro" id="IPR042091">
    <property type="entry name" value="Ska2_N"/>
</dbReference>
<dbReference type="InterPro" id="IPR026762">
    <property type="entry name" value="Ska2"/>
</dbReference>
<evidence type="ECO:0000313" key="17">
    <source>
        <dbReference type="RefSeq" id="XP_022247902.1"/>
    </source>
</evidence>
<evidence type="ECO:0000256" key="14">
    <source>
        <dbReference type="SAM" id="Coils"/>
    </source>
</evidence>
<evidence type="ECO:0000256" key="10">
    <source>
        <dbReference type="ARBA" id="ARBA00023212"/>
    </source>
</evidence>
<evidence type="ECO:0000259" key="15">
    <source>
        <dbReference type="Pfam" id="PF16740"/>
    </source>
</evidence>
<evidence type="ECO:0000256" key="9">
    <source>
        <dbReference type="ARBA" id="ARBA00022838"/>
    </source>
</evidence>
<proteinExistence type="inferred from homology"/>
<dbReference type="GeneID" id="106464471"/>